<dbReference type="PANTHER" id="PTHR43019">
    <property type="entry name" value="SERINE ENDOPROTEASE DEGS"/>
    <property type="match status" value="1"/>
</dbReference>
<name>A0ABZ2MHZ4_9MICO</name>
<dbReference type="PANTHER" id="PTHR43019:SF23">
    <property type="entry name" value="PROTEASE DO-LIKE 5, CHLOROPLASTIC"/>
    <property type="match status" value="1"/>
</dbReference>
<dbReference type="EMBL" id="CP144913">
    <property type="protein sequence ID" value="WXB76681.1"/>
    <property type="molecule type" value="Genomic_DNA"/>
</dbReference>
<keyword evidence="4 5" id="KW-0472">Membrane</keyword>
<feature type="transmembrane region" description="Helical" evidence="5">
    <location>
        <begin position="29"/>
        <end position="53"/>
    </location>
</feature>
<reference evidence="6 7" key="1">
    <citation type="submission" date="2024-02" db="EMBL/GenBank/DDBJ databases">
        <title>Janibacter sp. nov., isolated from gut of marine sandworm.</title>
        <authorList>
            <person name="Kim B."/>
            <person name="Jun M.O."/>
            <person name="Shin N.-R."/>
        </authorList>
    </citation>
    <scope>NUCLEOTIDE SEQUENCE [LARGE SCALE GENOMIC DNA]</scope>
    <source>
        <strain evidence="6 7">A1S7</strain>
    </source>
</reference>
<dbReference type="Proteomes" id="UP001382727">
    <property type="component" value="Chromosome"/>
</dbReference>
<feature type="transmembrane region" description="Helical" evidence="5">
    <location>
        <begin position="65"/>
        <end position="87"/>
    </location>
</feature>
<organism evidence="6 7">
    <name type="scientific">Janibacter alittae</name>
    <dbReference type="NCBI Taxonomy" id="3115209"/>
    <lineage>
        <taxon>Bacteria</taxon>
        <taxon>Bacillati</taxon>
        <taxon>Actinomycetota</taxon>
        <taxon>Actinomycetes</taxon>
        <taxon>Micrococcales</taxon>
        <taxon>Intrasporangiaceae</taxon>
        <taxon>Janibacter</taxon>
    </lineage>
</organism>
<evidence type="ECO:0000256" key="5">
    <source>
        <dbReference type="SAM" id="Phobius"/>
    </source>
</evidence>
<dbReference type="EC" id="3.4.21.-" evidence="6"/>
<feature type="transmembrane region" description="Helical" evidence="5">
    <location>
        <begin position="107"/>
        <end position="131"/>
    </location>
</feature>
<dbReference type="RefSeq" id="WP_338749895.1">
    <property type="nucleotide sequence ID" value="NZ_CP144913.1"/>
</dbReference>
<evidence type="ECO:0000313" key="6">
    <source>
        <dbReference type="EMBL" id="WXB76681.1"/>
    </source>
</evidence>
<dbReference type="InterPro" id="IPR003825">
    <property type="entry name" value="Colicin-V_CvpA"/>
</dbReference>
<dbReference type="InterPro" id="IPR009003">
    <property type="entry name" value="Peptidase_S1_PA"/>
</dbReference>
<dbReference type="NCBIfam" id="NF033740">
    <property type="entry name" value="MarP_fam_protase"/>
    <property type="match status" value="1"/>
</dbReference>
<comment type="subcellular location">
    <subcellularLocation>
        <location evidence="1">Membrane</location>
        <topology evidence="1">Multi-pass membrane protein</topology>
    </subcellularLocation>
</comment>
<keyword evidence="6" id="KW-0645">Protease</keyword>
<dbReference type="PRINTS" id="PR00834">
    <property type="entry name" value="PROTEASES2C"/>
</dbReference>
<dbReference type="Gene3D" id="2.40.10.10">
    <property type="entry name" value="Trypsin-like serine proteases"/>
    <property type="match status" value="2"/>
</dbReference>
<dbReference type="InterPro" id="IPR047680">
    <property type="entry name" value="MarP-like"/>
</dbReference>
<dbReference type="InterPro" id="IPR001940">
    <property type="entry name" value="Peptidase_S1C"/>
</dbReference>
<evidence type="ECO:0000256" key="2">
    <source>
        <dbReference type="ARBA" id="ARBA00022692"/>
    </source>
</evidence>
<dbReference type="Pfam" id="PF13365">
    <property type="entry name" value="Trypsin_2"/>
    <property type="match status" value="1"/>
</dbReference>
<keyword evidence="6" id="KW-0378">Hydrolase</keyword>
<keyword evidence="7" id="KW-1185">Reference proteome</keyword>
<dbReference type="SUPFAM" id="SSF50494">
    <property type="entry name" value="Trypsin-like serine proteases"/>
    <property type="match status" value="1"/>
</dbReference>
<dbReference type="GO" id="GO:0006508">
    <property type="term" value="P:proteolysis"/>
    <property type="evidence" value="ECO:0007669"/>
    <property type="project" value="UniProtKB-KW"/>
</dbReference>
<keyword evidence="2 5" id="KW-0812">Transmembrane</keyword>
<proteinExistence type="predicted"/>
<evidence type="ECO:0000256" key="4">
    <source>
        <dbReference type="ARBA" id="ARBA00023136"/>
    </source>
</evidence>
<accession>A0ABZ2MHZ4</accession>
<dbReference type="GO" id="GO:0008233">
    <property type="term" value="F:peptidase activity"/>
    <property type="evidence" value="ECO:0007669"/>
    <property type="project" value="UniProtKB-KW"/>
</dbReference>
<evidence type="ECO:0000256" key="3">
    <source>
        <dbReference type="ARBA" id="ARBA00022989"/>
    </source>
</evidence>
<keyword evidence="3 5" id="KW-1133">Transmembrane helix</keyword>
<evidence type="ECO:0000313" key="7">
    <source>
        <dbReference type="Proteomes" id="UP001382727"/>
    </source>
</evidence>
<dbReference type="InterPro" id="IPR043504">
    <property type="entry name" value="Peptidase_S1_PA_chymotrypsin"/>
</dbReference>
<protein>
    <submittedName>
        <fullName evidence="6">MarP family serine protease</fullName>
        <ecNumber evidence="6">3.4.21.-</ecNumber>
    </submittedName>
</protein>
<evidence type="ECO:0000256" key="1">
    <source>
        <dbReference type="ARBA" id="ARBA00004141"/>
    </source>
</evidence>
<sequence length="400" mass="40051">MTGALALDIVLVLALAAYASGMYRTGLVAGLFSLAGFLGGGLLALWMLPGVLARSDLAGGDPLRSGVLLVLGVLIAAAIGQSLGAMVGVRLRSWVRFRPARALDSLLGAAAALLVGATVVWLAASAVVGAFPGAAQPVAGSTIIQTIDRAMPTPADRVLGGVYRALGATDAPRVFTGVRSEPIRPVEPPASGVAEGPGIEQAADSVVKVSGVATGCGRGQTGSGWVAAPRRVVTNAHVVAGVDQPSVQLAGSGRTYPATTVAFDPRRDVAVLAVPGLAATPLPTGGPQSHGDEVVVAGFPLGGPYDLEAGRVRELITARGAGIDGTPGVDRQVYAVNTRVEQGNSGGPLLSPSGQVVGTVFAKSQTHQSTGYALTLEETRPVLESAARATDPVSTGACAA</sequence>
<gene>
    <name evidence="6" type="ORF">V1351_01095</name>
</gene>
<dbReference type="Pfam" id="PF02674">
    <property type="entry name" value="Colicin_V"/>
    <property type="match status" value="1"/>
</dbReference>